<protein>
    <submittedName>
        <fullName evidence="2">(northern house mosquito) hypothetical protein</fullName>
    </submittedName>
</protein>
<proteinExistence type="predicted"/>
<accession>A0A8D8CT74</accession>
<organism evidence="2">
    <name type="scientific">Culex pipiens</name>
    <name type="common">House mosquito</name>
    <dbReference type="NCBI Taxonomy" id="7175"/>
    <lineage>
        <taxon>Eukaryota</taxon>
        <taxon>Metazoa</taxon>
        <taxon>Ecdysozoa</taxon>
        <taxon>Arthropoda</taxon>
        <taxon>Hexapoda</taxon>
        <taxon>Insecta</taxon>
        <taxon>Pterygota</taxon>
        <taxon>Neoptera</taxon>
        <taxon>Endopterygota</taxon>
        <taxon>Diptera</taxon>
        <taxon>Nematocera</taxon>
        <taxon>Culicoidea</taxon>
        <taxon>Culicidae</taxon>
        <taxon>Culicinae</taxon>
        <taxon>Culicini</taxon>
        <taxon>Culex</taxon>
        <taxon>Culex</taxon>
    </lineage>
</organism>
<name>A0A8D8CT74_CULPI</name>
<feature type="region of interest" description="Disordered" evidence="1">
    <location>
        <begin position="84"/>
        <end position="107"/>
    </location>
</feature>
<evidence type="ECO:0000313" key="2">
    <source>
        <dbReference type="EMBL" id="CAG6496915.1"/>
    </source>
</evidence>
<dbReference type="AlphaFoldDB" id="A0A8D8CT74"/>
<dbReference type="EMBL" id="HBUE01132049">
    <property type="protein sequence ID" value="CAG6496915.1"/>
    <property type="molecule type" value="Transcribed_RNA"/>
</dbReference>
<feature type="compositionally biased region" description="Basic and acidic residues" evidence="1">
    <location>
        <begin position="94"/>
        <end position="107"/>
    </location>
</feature>
<dbReference type="EMBL" id="HBUE01132043">
    <property type="protein sequence ID" value="CAG6496907.1"/>
    <property type="molecule type" value="Transcribed_RNA"/>
</dbReference>
<sequence length="107" mass="11689">MHTHTHTHSHKYACSTAAVAASSVSSVQHTYNTRTHTRCSCLVYWLNTSHLPLYEECVWNAHTTSNSATNPVAEALSDIAPPAPNSYALSHTGHSTERTDIFHAATD</sequence>
<evidence type="ECO:0000256" key="1">
    <source>
        <dbReference type="SAM" id="MobiDB-lite"/>
    </source>
</evidence>
<reference evidence="2" key="1">
    <citation type="submission" date="2021-05" db="EMBL/GenBank/DDBJ databases">
        <authorList>
            <person name="Alioto T."/>
            <person name="Alioto T."/>
            <person name="Gomez Garrido J."/>
        </authorList>
    </citation>
    <scope>NUCLEOTIDE SEQUENCE</scope>
</reference>